<dbReference type="Gene3D" id="2.60.40.1220">
    <property type="match status" value="1"/>
</dbReference>
<dbReference type="GO" id="GO:0016020">
    <property type="term" value="C:membrane"/>
    <property type="evidence" value="ECO:0007669"/>
    <property type="project" value="InterPro"/>
</dbReference>
<dbReference type="OrthoDB" id="9813456at2"/>
<keyword evidence="5" id="KW-1185">Reference proteome</keyword>
<dbReference type="InterPro" id="IPR014755">
    <property type="entry name" value="Cu-Rt/internalin_Ig-like"/>
</dbReference>
<dbReference type="InterPro" id="IPR013783">
    <property type="entry name" value="Ig-like_fold"/>
</dbReference>
<feature type="region of interest" description="Disordered" evidence="2">
    <location>
        <begin position="1"/>
        <end position="31"/>
    </location>
</feature>
<dbReference type="Proteomes" id="UP000190667">
    <property type="component" value="Unassembled WGS sequence"/>
</dbReference>
<evidence type="ECO:0000256" key="1">
    <source>
        <dbReference type="ARBA" id="ARBA00022729"/>
    </source>
</evidence>
<feature type="domain" description="Dystroglycan-type cadherin-like" evidence="3">
    <location>
        <begin position="1897"/>
        <end position="1997"/>
    </location>
</feature>
<dbReference type="InterPro" id="IPR044048">
    <property type="entry name" value="Big_12"/>
</dbReference>
<evidence type="ECO:0000256" key="2">
    <source>
        <dbReference type="SAM" id="MobiDB-lite"/>
    </source>
</evidence>
<dbReference type="RefSeq" id="WP_078002585.1">
    <property type="nucleotide sequence ID" value="NZ_MRUL01000005.1"/>
</dbReference>
<gene>
    <name evidence="4" type="ORF">BTJ39_10215</name>
</gene>
<dbReference type="Pfam" id="PF05345">
    <property type="entry name" value="He_PIG"/>
    <property type="match status" value="1"/>
</dbReference>
<dbReference type="GO" id="GO:0005509">
    <property type="term" value="F:calcium ion binding"/>
    <property type="evidence" value="ECO:0007669"/>
    <property type="project" value="InterPro"/>
</dbReference>
<feature type="compositionally biased region" description="Low complexity" evidence="2">
    <location>
        <begin position="52"/>
        <end position="94"/>
    </location>
</feature>
<evidence type="ECO:0000313" key="5">
    <source>
        <dbReference type="Proteomes" id="UP000190667"/>
    </source>
</evidence>
<dbReference type="Pfam" id="PF19078">
    <property type="entry name" value="Big_12"/>
    <property type="match status" value="4"/>
</dbReference>
<reference evidence="4 5" key="1">
    <citation type="submission" date="2016-12" db="EMBL/GenBank/DDBJ databases">
        <title>Izhakiella australiana sp. nov. of genus Izhakiella isolated from Australian desert.</title>
        <authorList>
            <person name="Ji M."/>
        </authorList>
    </citation>
    <scope>NUCLEOTIDE SEQUENCE [LARGE SCALE GENOMIC DNA]</scope>
    <source>
        <strain evidence="4 5">D4N98</strain>
    </source>
</reference>
<organism evidence="4 5">
    <name type="scientific">Izhakiella australiensis</name>
    <dbReference type="NCBI Taxonomy" id="1926881"/>
    <lineage>
        <taxon>Bacteria</taxon>
        <taxon>Pseudomonadati</taxon>
        <taxon>Pseudomonadota</taxon>
        <taxon>Gammaproteobacteria</taxon>
        <taxon>Enterobacterales</taxon>
        <taxon>Erwiniaceae</taxon>
        <taxon>Izhakiella</taxon>
    </lineage>
</organism>
<dbReference type="InterPro" id="IPR025592">
    <property type="entry name" value="DUF4347"/>
</dbReference>
<evidence type="ECO:0000313" key="4">
    <source>
        <dbReference type="EMBL" id="OON40257.1"/>
    </source>
</evidence>
<dbReference type="EMBL" id="MRUL01000005">
    <property type="protein sequence ID" value="OON40257.1"/>
    <property type="molecule type" value="Genomic_DNA"/>
</dbReference>
<evidence type="ECO:0000259" key="3">
    <source>
        <dbReference type="SMART" id="SM00736"/>
    </source>
</evidence>
<dbReference type="Pfam" id="PF14252">
    <property type="entry name" value="DUF4347"/>
    <property type="match status" value="1"/>
</dbReference>
<dbReference type="PANTHER" id="PTHR34677:SF3">
    <property type="entry name" value="BACTERIAL IG-LIKE DOMAIN-CONTAINING PROTEIN"/>
    <property type="match status" value="1"/>
</dbReference>
<feature type="region of interest" description="Disordered" evidence="2">
    <location>
        <begin position="52"/>
        <end position="101"/>
    </location>
</feature>
<dbReference type="SUPFAM" id="SSF50939">
    <property type="entry name" value="Sialidases"/>
    <property type="match status" value="1"/>
</dbReference>
<protein>
    <recommendedName>
        <fullName evidence="3">Dystroglycan-type cadherin-like domain-containing protein</fullName>
    </recommendedName>
</protein>
<dbReference type="InterPro" id="IPR036278">
    <property type="entry name" value="Sialidase_sf"/>
</dbReference>
<sequence length="2200" mass="219946">MTWRNWFMRNSSVGGADSERTQPTPVASSPTAWMLEPRVLFDGAIAATVAEAATTTAEHPAQSEASAADSSNNDSHGASQDNAHQAASANNSSEAHSDVAAVAGGETHDRKEVAFVDTSVKDYQQLVAGIKPGTEVVLIDGSQDGLKQIADWAASHQGYDAIHIFSHGSEGKLNLGTLELTDASLQNATVQSELATLGKALTADGDLLLYGCDVAGGDKGSLFLTDLSNATGADVAASIDATGSSLIGGNWTLEKHSGSIETAAMEVDCYSDLLTVINFSSDDGDLDYSSISVTRQIDGYTMTFSSGSDTAEGYGIGADGSPEGLYGLNASINGSNTKIVITPPSGYTFDLTGLSAKANTQTLHFVLTYADGSTAQFDKSVAYDSDDYSVVSFSAGQINDVTQLVITSNGYSALRDINITDIKMAVVKPSVTSASYDASSHVLTVTGANMVAGDTIDVSKLTLKGENGASYTLTSANVTATSATSFSITLNGSDWLNVGGLLDKNGTTSASSGTVFNLSAAAGWDSSQASTPADLSGNGVTVSNVQTPTISSSTYDSSTGLLTVTGSNLVRQSGANNDIDVTKLTFTGQNGGTYTLTSNTSSVEITSATSFSVQLGATDKAMLAQLLNQNGTSASSGNTYNLAAADDWNGPITGGNIADLSGNAITVSGVDAPPVITNLNGDSVAYTEGAAPVLLDVGSDATVSDSDSADFNGGNVTVAIIGNRSAGEDVLGVVNQGTGVGQIGVAGSVVTYGGLAIGTLSGGTGSTNLTIALNGNATPQAVQALIHALNYQNSNGADPSTLTRSVNVSVDDGDGGVTTATLSVSVIGVNDAPTLTATGGSVTYTENGSAVALFSGAAVSTVEAGQTITAMTLTVSNLSDGSSELLRIDGSDITLVNGASGTTAGNGLSYSVSTLGGVATVSLNKPAGISAAAAALLTNGISYRNSSENPTAASRTVTLTSIKDSGGTANGGVDTTALSLSASVNVVAVNDAPTISAPATLSVTEDVASGLSDISFNDVDAGSASVTATFSVGSGVLTAISGAGVSVSGSGTGSLVMQGAIADINAFISAGKLAFTTASNATGSVTLNISIDDGGNSGIDPGTSGTASSEAASTSVTLNVAAVNDAPVNAVPTAQLVQQDGVLVFNDANGNRIAVSDVDIGSGAMQITLTATHGVLTLSSTSGLTFSVGSGSGVQTMTFSGSISAVNNALNGLIYTPVEGYSGSATLQIVSNDQGNTGSGGAQSDSDVIDINVNPNVPYITSVSSSAPNGTYKVGDVVDITLTFSSAVTVNGGTPALLLETGAVDHQANYISGSGSNTLTFRYVVQSGDASGALNYASTSALQLNGATLRDGNSQDASAQLPALASLNSLSGQKEITIDGVAPTASITLADSALKSGQTTTVTIAFSEAVTGFSYDDLVVSNGTLSGLSSQDGGQTWTAVFSPTADITSGVNYITLSAAGVTDLAGNAGQGMTTSASYSIDTQRPTATVTVADGSLNAGQSTTVTFSFSEPVTNFSNQDIIVVGGSLSGVTSADGGQTWTAIYTPSAGITSAANQITLNASGVNDLAGNEGFGEIDSNSFSIDTELPSASIVVSSSALKSGDQALVTVTFSEAVSGFSSANLNVANGTLGAMSSSDGGITWTGVFTPADGLNGVSGQISLNTGSVTDLAGNHGEGTVHSNSFSVDTRPPVATIVVGDSALRQGQSAPVTITFSEPVTGFSNASLNVSNGTLSNLTSEDGGITWTGSFTPLSGITSSANQIGMDTSTLSDLAGNHGAGTVTSNSFSIDTRPPEAVSLTLNATPGPQTLSYNLVFSEPVTGVDIHNFVVRTSEGTSATIHSVTAISPTTYRIDLTGVTGVGAVRLDFNGAESDIRDLAGNGLEQGTVHGDIHVNTAPIANPGSLQNQTATGGQPFSYVLPANAFVNKDSGDTLRYSATLADGSPLPGWLTFNTQTGTLSGNPQNNDAGTLNIRLTATDNNNVTASGLLTLSVNKSVATPSLPTNTSTPDGRNLMQQPDGGADMKAIGSHGAALSTSASGSHSQMATLTAVVNNQSPLAAPGGFNGSVVSSVSSVAGVFANAGRDGGTVAPSLVASVFADHGVSRYETGVVSSKVADFNQPQGGKSVLAGMFGDIPLPGSTALEVFNGGSWHSVSPGNTRSLVSPASVFGAPVFSQQIKSLDEYQHLQIAALKAALQNGKKTS</sequence>
<comment type="caution">
    <text evidence="4">The sequence shown here is derived from an EMBL/GenBank/DDBJ whole genome shotgun (WGS) entry which is preliminary data.</text>
</comment>
<keyword evidence="1" id="KW-0732">Signal</keyword>
<dbReference type="Gene3D" id="2.60.40.10">
    <property type="entry name" value="Immunoglobulins"/>
    <property type="match status" value="1"/>
</dbReference>
<name>A0A1S8YN88_9GAMM</name>
<dbReference type="SMART" id="SM00736">
    <property type="entry name" value="CADG"/>
    <property type="match status" value="1"/>
</dbReference>
<dbReference type="InterPro" id="IPR006644">
    <property type="entry name" value="Cadg"/>
</dbReference>
<dbReference type="PANTHER" id="PTHR34677">
    <property type="match status" value="1"/>
</dbReference>
<proteinExistence type="predicted"/>
<dbReference type="SUPFAM" id="SSF49313">
    <property type="entry name" value="Cadherin-like"/>
    <property type="match status" value="1"/>
</dbReference>
<feature type="compositionally biased region" description="Polar residues" evidence="2">
    <location>
        <begin position="21"/>
        <end position="31"/>
    </location>
</feature>
<dbReference type="InterPro" id="IPR015919">
    <property type="entry name" value="Cadherin-like_sf"/>
</dbReference>
<accession>A0A1S8YN88</accession>
<dbReference type="STRING" id="1926881.BTJ39_10215"/>